<sequence>MCVLLQDTFWVTLVYSLDLVTFVVPPLLPATLTAINVWAQQRLKKKKVYCLSSNYISQAGSVDLVCFDKTGTLTEEDLDLAGLMQCSGGDFKPPQEDMTHLPPGEPLTKALATCHSLALIDGKLKGSPLDMKIFTGIAWV</sequence>
<evidence type="ECO:0000256" key="6">
    <source>
        <dbReference type="ARBA" id="ARBA00022840"/>
    </source>
</evidence>
<keyword evidence="2" id="KW-0597">Phosphoprotein</keyword>
<reference evidence="12 13" key="1">
    <citation type="submission" date="2019-05" db="EMBL/GenBank/DDBJ databases">
        <title>Another draft genome of Portunus trituberculatus and its Hox gene families provides insights of decapod evolution.</title>
        <authorList>
            <person name="Jeong J.-H."/>
            <person name="Song I."/>
            <person name="Kim S."/>
            <person name="Choi T."/>
            <person name="Kim D."/>
            <person name="Ryu S."/>
            <person name="Kim W."/>
        </authorList>
    </citation>
    <scope>NUCLEOTIDE SEQUENCE [LARGE SCALE GENOMIC DNA]</scope>
    <source>
        <tissue evidence="12">Muscle</tissue>
    </source>
</reference>
<name>A0A5B7JWV5_PORTR</name>
<comment type="subcellular location">
    <subcellularLocation>
        <location evidence="1">Membrane</location>
        <topology evidence="1">Multi-pass membrane protein</topology>
    </subcellularLocation>
</comment>
<dbReference type="InterPro" id="IPR023214">
    <property type="entry name" value="HAD_sf"/>
</dbReference>
<dbReference type="AlphaFoldDB" id="A0A5B7JWV5"/>
<dbReference type="GO" id="GO:0015203">
    <property type="term" value="F:polyamine transmembrane transporter activity"/>
    <property type="evidence" value="ECO:0007669"/>
    <property type="project" value="TreeGrafter"/>
</dbReference>
<evidence type="ECO:0000256" key="5">
    <source>
        <dbReference type="ARBA" id="ARBA00022741"/>
    </source>
</evidence>
<dbReference type="GO" id="GO:0019829">
    <property type="term" value="F:ATPase-coupled monoatomic cation transmembrane transporter activity"/>
    <property type="evidence" value="ECO:0007669"/>
    <property type="project" value="TreeGrafter"/>
</dbReference>
<keyword evidence="3 11" id="KW-0812">Transmembrane</keyword>
<dbReference type="InterPro" id="IPR036412">
    <property type="entry name" value="HAD-like_sf"/>
</dbReference>
<keyword evidence="9 11" id="KW-1133">Transmembrane helix</keyword>
<evidence type="ECO:0000256" key="10">
    <source>
        <dbReference type="ARBA" id="ARBA00023136"/>
    </source>
</evidence>
<dbReference type="SUPFAM" id="SSF81665">
    <property type="entry name" value="Calcium ATPase, transmembrane domain M"/>
    <property type="match status" value="1"/>
</dbReference>
<dbReference type="InterPro" id="IPR018303">
    <property type="entry name" value="ATPase_P-typ_P_site"/>
</dbReference>
<dbReference type="Gene3D" id="1.20.1110.10">
    <property type="entry name" value="Calcium-transporting ATPase, transmembrane domain"/>
    <property type="match status" value="1"/>
</dbReference>
<evidence type="ECO:0000313" key="12">
    <source>
        <dbReference type="EMBL" id="MPC99045.1"/>
    </source>
</evidence>
<keyword evidence="8" id="KW-1278">Translocase</keyword>
<evidence type="ECO:0000256" key="11">
    <source>
        <dbReference type="SAM" id="Phobius"/>
    </source>
</evidence>
<keyword evidence="6" id="KW-0067">ATP-binding</keyword>
<evidence type="ECO:0000256" key="8">
    <source>
        <dbReference type="ARBA" id="ARBA00022967"/>
    </source>
</evidence>
<keyword evidence="4" id="KW-0479">Metal-binding</keyword>
<dbReference type="GO" id="GO:0046872">
    <property type="term" value="F:metal ion binding"/>
    <property type="evidence" value="ECO:0007669"/>
    <property type="project" value="UniProtKB-KW"/>
</dbReference>
<evidence type="ECO:0000256" key="1">
    <source>
        <dbReference type="ARBA" id="ARBA00004141"/>
    </source>
</evidence>
<feature type="transmembrane region" description="Helical" evidence="11">
    <location>
        <begin position="19"/>
        <end position="39"/>
    </location>
</feature>
<proteinExistence type="predicted"/>
<dbReference type="GO" id="GO:0016020">
    <property type="term" value="C:membrane"/>
    <property type="evidence" value="ECO:0007669"/>
    <property type="project" value="UniProtKB-SubCell"/>
</dbReference>
<dbReference type="EMBL" id="VSRR010116733">
    <property type="protein sequence ID" value="MPC99045.1"/>
    <property type="molecule type" value="Genomic_DNA"/>
</dbReference>
<evidence type="ECO:0000256" key="2">
    <source>
        <dbReference type="ARBA" id="ARBA00022553"/>
    </source>
</evidence>
<evidence type="ECO:0000313" key="13">
    <source>
        <dbReference type="Proteomes" id="UP000324222"/>
    </source>
</evidence>
<dbReference type="GO" id="GO:0006874">
    <property type="term" value="P:intracellular calcium ion homeostasis"/>
    <property type="evidence" value="ECO:0007669"/>
    <property type="project" value="TreeGrafter"/>
</dbReference>
<dbReference type="Gene3D" id="3.40.50.1000">
    <property type="entry name" value="HAD superfamily/HAD-like"/>
    <property type="match status" value="1"/>
</dbReference>
<organism evidence="12 13">
    <name type="scientific">Portunus trituberculatus</name>
    <name type="common">Swimming crab</name>
    <name type="synonym">Neptunus trituberculatus</name>
    <dbReference type="NCBI Taxonomy" id="210409"/>
    <lineage>
        <taxon>Eukaryota</taxon>
        <taxon>Metazoa</taxon>
        <taxon>Ecdysozoa</taxon>
        <taxon>Arthropoda</taxon>
        <taxon>Crustacea</taxon>
        <taxon>Multicrustacea</taxon>
        <taxon>Malacostraca</taxon>
        <taxon>Eumalacostraca</taxon>
        <taxon>Eucarida</taxon>
        <taxon>Decapoda</taxon>
        <taxon>Pleocyemata</taxon>
        <taxon>Brachyura</taxon>
        <taxon>Eubrachyura</taxon>
        <taxon>Portunoidea</taxon>
        <taxon>Portunidae</taxon>
        <taxon>Portuninae</taxon>
        <taxon>Portunus</taxon>
    </lineage>
</organism>
<comment type="caution">
    <text evidence="12">The sequence shown here is derived from an EMBL/GenBank/DDBJ whole genome shotgun (WGS) entry which is preliminary data.</text>
</comment>
<dbReference type="GO" id="GO:0140358">
    <property type="term" value="F:P-type transmembrane transporter activity"/>
    <property type="evidence" value="ECO:0007669"/>
    <property type="project" value="InterPro"/>
</dbReference>
<keyword evidence="7" id="KW-0460">Magnesium</keyword>
<dbReference type="OrthoDB" id="48943at2759"/>
<keyword evidence="5" id="KW-0547">Nucleotide-binding</keyword>
<accession>A0A5B7JWV5</accession>
<dbReference type="PROSITE" id="PS00154">
    <property type="entry name" value="ATPASE_E1_E2"/>
    <property type="match status" value="1"/>
</dbReference>
<protein>
    <submittedName>
        <fullName evidence="12">Putative cation-transporting ATPase 13A5</fullName>
    </submittedName>
</protein>
<evidence type="ECO:0000256" key="3">
    <source>
        <dbReference type="ARBA" id="ARBA00022692"/>
    </source>
</evidence>
<dbReference type="PANTHER" id="PTHR45630:SF8">
    <property type="entry name" value="CATION-TRANSPORTING ATPASE"/>
    <property type="match status" value="1"/>
</dbReference>
<evidence type="ECO:0000256" key="7">
    <source>
        <dbReference type="ARBA" id="ARBA00022842"/>
    </source>
</evidence>
<dbReference type="GO" id="GO:0005524">
    <property type="term" value="F:ATP binding"/>
    <property type="evidence" value="ECO:0007669"/>
    <property type="project" value="UniProtKB-KW"/>
</dbReference>
<dbReference type="InterPro" id="IPR023298">
    <property type="entry name" value="ATPase_P-typ_TM_dom_sf"/>
</dbReference>
<evidence type="ECO:0000256" key="9">
    <source>
        <dbReference type="ARBA" id="ARBA00022989"/>
    </source>
</evidence>
<gene>
    <name evidence="12" type="primary">ATP13A5</name>
    <name evidence="12" type="ORF">E2C01_094439</name>
</gene>
<dbReference type="Proteomes" id="UP000324222">
    <property type="component" value="Unassembled WGS sequence"/>
</dbReference>
<dbReference type="InterPro" id="IPR006544">
    <property type="entry name" value="P-type_TPase_V"/>
</dbReference>
<dbReference type="PANTHER" id="PTHR45630">
    <property type="entry name" value="CATION-TRANSPORTING ATPASE-RELATED"/>
    <property type="match status" value="1"/>
</dbReference>
<dbReference type="SUPFAM" id="SSF56784">
    <property type="entry name" value="HAD-like"/>
    <property type="match status" value="1"/>
</dbReference>
<evidence type="ECO:0000256" key="4">
    <source>
        <dbReference type="ARBA" id="ARBA00022723"/>
    </source>
</evidence>
<keyword evidence="10 11" id="KW-0472">Membrane</keyword>
<keyword evidence="13" id="KW-1185">Reference proteome</keyword>